<dbReference type="OMA" id="MTHADME"/>
<organism evidence="3 4">
    <name type="scientific">Chiloscyllium punctatum</name>
    <name type="common">Brownbanded bambooshark</name>
    <name type="synonym">Hemiscyllium punctatum</name>
    <dbReference type="NCBI Taxonomy" id="137246"/>
    <lineage>
        <taxon>Eukaryota</taxon>
        <taxon>Metazoa</taxon>
        <taxon>Chordata</taxon>
        <taxon>Craniata</taxon>
        <taxon>Vertebrata</taxon>
        <taxon>Chondrichthyes</taxon>
        <taxon>Elasmobranchii</taxon>
        <taxon>Galeomorphii</taxon>
        <taxon>Galeoidea</taxon>
        <taxon>Orectolobiformes</taxon>
        <taxon>Hemiscylliidae</taxon>
        <taxon>Chiloscyllium</taxon>
    </lineage>
</organism>
<protein>
    <submittedName>
        <fullName evidence="3">Uncharacterized protein</fullName>
    </submittedName>
</protein>
<dbReference type="GO" id="GO:0051988">
    <property type="term" value="P:regulation of attachment of spindle microtubules to kinetochore"/>
    <property type="evidence" value="ECO:0007669"/>
    <property type="project" value="InterPro"/>
</dbReference>
<evidence type="ECO:0000313" key="3">
    <source>
        <dbReference type="EMBL" id="GCC32152.1"/>
    </source>
</evidence>
<dbReference type="STRING" id="137246.A0A401SP33"/>
<feature type="coiled-coil region" evidence="1">
    <location>
        <begin position="166"/>
        <end position="211"/>
    </location>
</feature>
<proteinExistence type="predicted"/>
<dbReference type="PANTHER" id="PTHR31940">
    <property type="entry name" value="SMALL KINETOCHORE-ASSOCIATED PROTEIN"/>
    <property type="match status" value="1"/>
</dbReference>
<gene>
    <name evidence="3" type="ORF">chiPu_0010612</name>
</gene>
<evidence type="ECO:0000256" key="2">
    <source>
        <dbReference type="SAM" id="MobiDB-lite"/>
    </source>
</evidence>
<comment type="caution">
    <text evidence="3">The sequence shown here is derived from an EMBL/GenBank/DDBJ whole genome shotgun (WGS) entry which is preliminary data.</text>
</comment>
<dbReference type="GO" id="GO:0072686">
    <property type="term" value="C:mitotic spindle"/>
    <property type="evidence" value="ECO:0007669"/>
    <property type="project" value="TreeGrafter"/>
</dbReference>
<dbReference type="EMBL" id="BEZZ01000416">
    <property type="protein sequence ID" value="GCC32152.1"/>
    <property type="molecule type" value="Genomic_DNA"/>
</dbReference>
<dbReference type="GO" id="GO:0007051">
    <property type="term" value="P:spindle organization"/>
    <property type="evidence" value="ECO:0007669"/>
    <property type="project" value="InterPro"/>
</dbReference>
<keyword evidence="1" id="KW-0175">Coiled coil</keyword>
<accession>A0A401SP33</accession>
<dbReference type="InterPro" id="IPR033373">
    <property type="entry name" value="SKAP"/>
</dbReference>
<dbReference type="GO" id="GO:0035371">
    <property type="term" value="C:microtubule plus-end"/>
    <property type="evidence" value="ECO:0007669"/>
    <property type="project" value="TreeGrafter"/>
</dbReference>
<feature type="region of interest" description="Disordered" evidence="2">
    <location>
        <begin position="1"/>
        <end position="27"/>
    </location>
</feature>
<dbReference type="GO" id="GO:0034451">
    <property type="term" value="C:centriolar satellite"/>
    <property type="evidence" value="ECO:0007669"/>
    <property type="project" value="TreeGrafter"/>
</dbReference>
<evidence type="ECO:0000256" key="1">
    <source>
        <dbReference type="SAM" id="Coils"/>
    </source>
</evidence>
<dbReference type="GO" id="GO:0000070">
    <property type="term" value="P:mitotic sister chromatid segregation"/>
    <property type="evidence" value="ECO:0007669"/>
    <property type="project" value="TreeGrafter"/>
</dbReference>
<dbReference type="AlphaFoldDB" id="A0A401SP33"/>
<keyword evidence="4" id="KW-1185">Reference proteome</keyword>
<dbReference type="PANTHER" id="PTHR31940:SF2">
    <property type="entry name" value="SMALL KINETOCHORE-ASSOCIATED PROTEIN"/>
    <property type="match status" value="1"/>
</dbReference>
<feature type="compositionally biased region" description="Basic and acidic residues" evidence="2">
    <location>
        <begin position="7"/>
        <end position="20"/>
    </location>
</feature>
<dbReference type="Proteomes" id="UP000287033">
    <property type="component" value="Unassembled WGS sequence"/>
</dbReference>
<dbReference type="GO" id="GO:0000776">
    <property type="term" value="C:kinetochore"/>
    <property type="evidence" value="ECO:0007669"/>
    <property type="project" value="InterPro"/>
</dbReference>
<sequence length="336" mass="38868">MWSPPCGEKENLATDSREESDVNGLGGTKFKFSGGDLSPHQSIYPCTFLQKYSSGRRTAVMSKEMQRSKLPVYRPRHPQNAMPPMEAPTAKMLRTDKVSRPSLRKLPVLPEFEKDLPRTFNFSEKKSSAVLFEATAQPSKQTLNKRKKIPPLSRMTHADMEKYMALRVVETELRDQNQLLEVAQQQLKQELKMAKDQTEELTARTKSLQSEKEILIKRLQNCTTVLENNLIDPVSANRIIEEHDQKNACRRDVMVNVENLLAELQMLGKFTEEKRERFQVTRLKLENAKEESARIVQETDLIQKDLEEWRISLNQSKQLLHPDFECAYPCDYNESL</sequence>
<dbReference type="OrthoDB" id="9940269at2759"/>
<name>A0A401SP33_CHIPU</name>
<evidence type="ECO:0000313" key="4">
    <source>
        <dbReference type="Proteomes" id="UP000287033"/>
    </source>
</evidence>
<reference evidence="3 4" key="1">
    <citation type="journal article" date="2018" name="Nat. Ecol. Evol.">
        <title>Shark genomes provide insights into elasmobranch evolution and the origin of vertebrates.</title>
        <authorList>
            <person name="Hara Y"/>
            <person name="Yamaguchi K"/>
            <person name="Onimaru K"/>
            <person name="Kadota M"/>
            <person name="Koyanagi M"/>
            <person name="Keeley SD"/>
            <person name="Tatsumi K"/>
            <person name="Tanaka K"/>
            <person name="Motone F"/>
            <person name="Kageyama Y"/>
            <person name="Nozu R"/>
            <person name="Adachi N"/>
            <person name="Nishimura O"/>
            <person name="Nakagawa R"/>
            <person name="Tanegashima C"/>
            <person name="Kiyatake I"/>
            <person name="Matsumoto R"/>
            <person name="Murakumo K"/>
            <person name="Nishida K"/>
            <person name="Terakita A"/>
            <person name="Kuratani S"/>
            <person name="Sato K"/>
            <person name="Hyodo S Kuraku.S."/>
        </authorList>
    </citation>
    <scope>NUCLEOTIDE SEQUENCE [LARGE SCALE GENOMIC DNA]</scope>
</reference>